<dbReference type="InterPro" id="IPR017106">
    <property type="entry name" value="Coatomer_gsu"/>
</dbReference>
<keyword evidence="4" id="KW-1185">Reference proteome</keyword>
<evidence type="ECO:0000256" key="1">
    <source>
        <dbReference type="SAM" id="MobiDB-lite"/>
    </source>
</evidence>
<dbReference type="SUPFAM" id="SSF55711">
    <property type="entry name" value="Subdomain of clathrin and coatomer appendage domain"/>
    <property type="match status" value="1"/>
</dbReference>
<dbReference type="PANTHER" id="PTHR10261:SF0">
    <property type="entry name" value="COATOMER SUBUNIT GAMMA-2"/>
    <property type="match status" value="1"/>
</dbReference>
<sequence>MNPRAPPASSTLLPPPDSPAFRTLQRNAGLELVEQSHPKGFSKPPSSPIVRTALPLPLLLRSRDPTPGPALKATEKPFYKIRGKKYPVSPNPPPPYSSSSSESSKIHRSLYTRCSSITSIDGSSNVEWDCSDVCTDNDELNTHSRTSCNSEKSVVAAHEYKVCNDAEEEENCLASTKLRFTEDWPGIKKNLQVLNHFVDRDTIVGKGGISYESRFLELKEKLAMSGCEDYASGGIGDVSFTGRESLVEAVTAVINILGMQPCEGTDVVPNNARSHTCLLSGVFICNVKVLVRLSFGIDGPKQVSMKLAVKSKDKVISDAIHEIVAVSDVEIDNREPKLTLRDANALPAPFDTLHVPFDGDTGNNLLSSFKIQSRRTDFDVYHLPMTRLDGVELF</sequence>
<comment type="caution">
    <text evidence="3">The sequence shown here is derived from an EMBL/GenBank/DDBJ whole genome shotgun (WGS) entry which is preliminary data.</text>
</comment>
<dbReference type="EMBL" id="JANQDX010000013">
    <property type="protein sequence ID" value="KAL0913146.1"/>
    <property type="molecule type" value="Genomic_DNA"/>
</dbReference>
<proteinExistence type="predicted"/>
<gene>
    <name evidence="3" type="ORF">M5K25_016581</name>
</gene>
<dbReference type="PANTHER" id="PTHR10261">
    <property type="entry name" value="COATOMER SUBUNIT GAMMA"/>
    <property type="match status" value="1"/>
</dbReference>
<dbReference type="FunFam" id="3.30.310.10:FF:000011">
    <property type="entry name" value="Coatomer subunit gamma"/>
    <property type="match status" value="1"/>
</dbReference>
<dbReference type="Proteomes" id="UP001552299">
    <property type="component" value="Unassembled WGS sequence"/>
</dbReference>
<reference evidence="3 4" key="1">
    <citation type="journal article" date="2024" name="Plant Biotechnol. J.">
        <title>Dendrobium thyrsiflorum genome and its molecular insights into genes involved in important horticultural traits.</title>
        <authorList>
            <person name="Chen B."/>
            <person name="Wang J.Y."/>
            <person name="Zheng P.J."/>
            <person name="Li K.L."/>
            <person name="Liang Y.M."/>
            <person name="Chen X.F."/>
            <person name="Zhang C."/>
            <person name="Zhao X."/>
            <person name="He X."/>
            <person name="Zhang G.Q."/>
            <person name="Liu Z.J."/>
            <person name="Xu Q."/>
        </authorList>
    </citation>
    <scope>NUCLEOTIDE SEQUENCE [LARGE SCALE GENOMIC DNA]</scope>
    <source>
        <strain evidence="3">GZMU011</strain>
    </source>
</reference>
<dbReference type="Pfam" id="PF16381">
    <property type="entry name" value="Coatomer_g_Cpla"/>
    <property type="match status" value="1"/>
</dbReference>
<feature type="region of interest" description="Disordered" evidence="1">
    <location>
        <begin position="1"/>
        <end position="50"/>
    </location>
</feature>
<dbReference type="InterPro" id="IPR012295">
    <property type="entry name" value="TBP_dom_sf"/>
</dbReference>
<dbReference type="InterPro" id="IPR009028">
    <property type="entry name" value="Coatomer/calthrin_app_sub_C"/>
</dbReference>
<protein>
    <recommendedName>
        <fullName evidence="2">Coatomer subunit gamma C-terminal domain-containing protein</fullName>
    </recommendedName>
</protein>
<name>A0ABD0US11_DENTH</name>
<feature type="domain" description="Coatomer subunit gamma C-terminal" evidence="2">
    <location>
        <begin position="237"/>
        <end position="324"/>
    </location>
</feature>
<evidence type="ECO:0000259" key="2">
    <source>
        <dbReference type="Pfam" id="PF16381"/>
    </source>
</evidence>
<dbReference type="Gene3D" id="3.30.310.10">
    <property type="entry name" value="TATA-Binding Protein"/>
    <property type="match status" value="1"/>
</dbReference>
<organism evidence="3 4">
    <name type="scientific">Dendrobium thyrsiflorum</name>
    <name type="common">Pinecone-like raceme dendrobium</name>
    <name type="synonym">Orchid</name>
    <dbReference type="NCBI Taxonomy" id="117978"/>
    <lineage>
        <taxon>Eukaryota</taxon>
        <taxon>Viridiplantae</taxon>
        <taxon>Streptophyta</taxon>
        <taxon>Embryophyta</taxon>
        <taxon>Tracheophyta</taxon>
        <taxon>Spermatophyta</taxon>
        <taxon>Magnoliopsida</taxon>
        <taxon>Liliopsida</taxon>
        <taxon>Asparagales</taxon>
        <taxon>Orchidaceae</taxon>
        <taxon>Epidendroideae</taxon>
        <taxon>Malaxideae</taxon>
        <taxon>Dendrobiinae</taxon>
        <taxon>Dendrobium</taxon>
    </lineage>
</organism>
<accession>A0ABD0US11</accession>
<evidence type="ECO:0000313" key="4">
    <source>
        <dbReference type="Proteomes" id="UP001552299"/>
    </source>
</evidence>
<feature type="region of interest" description="Disordered" evidence="1">
    <location>
        <begin position="82"/>
        <end position="103"/>
    </location>
</feature>
<dbReference type="InterPro" id="IPR032154">
    <property type="entry name" value="Coatomer_g_Cpla"/>
</dbReference>
<evidence type="ECO:0000313" key="3">
    <source>
        <dbReference type="EMBL" id="KAL0913146.1"/>
    </source>
</evidence>
<dbReference type="AlphaFoldDB" id="A0ABD0US11"/>